<dbReference type="InterPro" id="IPR046826">
    <property type="entry name" value="PDH_N"/>
</dbReference>
<dbReference type="InterPro" id="IPR046825">
    <property type="entry name" value="PDH_C"/>
</dbReference>
<dbReference type="GO" id="GO:0070403">
    <property type="term" value="F:NAD+ binding"/>
    <property type="evidence" value="ECO:0007669"/>
    <property type="project" value="InterPro"/>
</dbReference>
<proteinExistence type="predicted"/>
<dbReference type="Pfam" id="PF02153">
    <property type="entry name" value="PDH_N"/>
    <property type="match status" value="1"/>
</dbReference>
<dbReference type="PANTHER" id="PTHR21363:SF0">
    <property type="entry name" value="PREPHENATE DEHYDROGENASE [NADP(+)]"/>
    <property type="match status" value="1"/>
</dbReference>
<evidence type="ECO:0000256" key="2">
    <source>
        <dbReference type="SAM" id="Coils"/>
    </source>
</evidence>
<dbReference type="EC" id="1.3.1.12" evidence="4"/>
<organism evidence="4 5">
    <name type="scientific">Marinigracilibium pacificum</name>
    <dbReference type="NCBI Taxonomy" id="2729599"/>
    <lineage>
        <taxon>Bacteria</taxon>
        <taxon>Pseudomonadati</taxon>
        <taxon>Bacteroidota</taxon>
        <taxon>Cytophagia</taxon>
        <taxon>Cytophagales</taxon>
        <taxon>Flammeovirgaceae</taxon>
        <taxon>Marinigracilibium</taxon>
    </lineage>
</organism>
<dbReference type="Proteomes" id="UP000559010">
    <property type="component" value="Unassembled WGS sequence"/>
</dbReference>
<dbReference type="GO" id="GO:0008977">
    <property type="term" value="F:prephenate dehydrogenase (NAD+) activity"/>
    <property type="evidence" value="ECO:0007669"/>
    <property type="project" value="UniProtKB-EC"/>
</dbReference>
<dbReference type="NCBIfam" id="NF006307">
    <property type="entry name" value="PRK08507.1"/>
    <property type="match status" value="1"/>
</dbReference>
<evidence type="ECO:0000313" key="5">
    <source>
        <dbReference type="Proteomes" id="UP000559010"/>
    </source>
</evidence>
<feature type="domain" description="Prephenate/arogenate dehydrogenase" evidence="3">
    <location>
        <begin position="1"/>
        <end position="279"/>
    </location>
</feature>
<dbReference type="InterPro" id="IPR008927">
    <property type="entry name" value="6-PGluconate_DH-like_C_sf"/>
</dbReference>
<dbReference type="InterPro" id="IPR036291">
    <property type="entry name" value="NAD(P)-bd_dom_sf"/>
</dbReference>
<dbReference type="GO" id="GO:0004665">
    <property type="term" value="F:prephenate dehydrogenase (NADP+) activity"/>
    <property type="evidence" value="ECO:0007669"/>
    <property type="project" value="InterPro"/>
</dbReference>
<dbReference type="PROSITE" id="PS51176">
    <property type="entry name" value="PDH_ADH"/>
    <property type="match status" value="1"/>
</dbReference>
<reference evidence="4 5" key="1">
    <citation type="submission" date="2020-04" db="EMBL/GenBank/DDBJ databases">
        <title>Flammeovirgaceae bacterium KN852 isolated from deep sea.</title>
        <authorList>
            <person name="Zhang D.-C."/>
        </authorList>
    </citation>
    <scope>NUCLEOTIDE SEQUENCE [LARGE SCALE GENOMIC DNA]</scope>
    <source>
        <strain evidence="4 5">KN852</strain>
    </source>
</reference>
<dbReference type="InterPro" id="IPR003099">
    <property type="entry name" value="Prephen_DH"/>
</dbReference>
<dbReference type="RefSeq" id="WP_169684066.1">
    <property type="nucleotide sequence ID" value="NZ_JABBNU010000010.1"/>
</dbReference>
<evidence type="ECO:0000256" key="1">
    <source>
        <dbReference type="ARBA" id="ARBA00023002"/>
    </source>
</evidence>
<keyword evidence="2" id="KW-0175">Coiled coil</keyword>
<evidence type="ECO:0000259" key="3">
    <source>
        <dbReference type="PROSITE" id="PS51176"/>
    </source>
</evidence>
<dbReference type="Gene3D" id="3.40.50.720">
    <property type="entry name" value="NAD(P)-binding Rossmann-like Domain"/>
    <property type="match status" value="1"/>
</dbReference>
<dbReference type="PANTHER" id="PTHR21363">
    <property type="entry name" value="PREPHENATE DEHYDROGENASE"/>
    <property type="match status" value="1"/>
</dbReference>
<feature type="coiled-coil region" evidence="2">
    <location>
        <begin position="235"/>
        <end position="262"/>
    </location>
</feature>
<evidence type="ECO:0000313" key="4">
    <source>
        <dbReference type="EMBL" id="NMM50025.1"/>
    </source>
</evidence>
<accession>A0A848J3E2</accession>
<dbReference type="FunFam" id="3.40.50.720:FF:000208">
    <property type="entry name" value="Prephenate dehydrogenase"/>
    <property type="match status" value="1"/>
</dbReference>
<dbReference type="SUPFAM" id="SSF51735">
    <property type="entry name" value="NAD(P)-binding Rossmann-fold domains"/>
    <property type="match status" value="1"/>
</dbReference>
<name>A0A848J3E2_9BACT</name>
<keyword evidence="1 4" id="KW-0560">Oxidoreductase</keyword>
<dbReference type="AlphaFoldDB" id="A0A848J3E2"/>
<keyword evidence="5" id="KW-1185">Reference proteome</keyword>
<dbReference type="SUPFAM" id="SSF48179">
    <property type="entry name" value="6-phosphogluconate dehydrogenase C-terminal domain-like"/>
    <property type="match status" value="1"/>
</dbReference>
<dbReference type="EMBL" id="JABBNU010000010">
    <property type="protein sequence ID" value="NMM50025.1"/>
    <property type="molecule type" value="Genomic_DNA"/>
</dbReference>
<sequence>MNIGIIGLGLIGGSLGLSLQKNGHNVTGFDKNRNHTEKAHEFGLISDFTDKLDDLTDNCDVIIICTPVEHIDHLVNLTLSKTSSDQIIIDCGSTKKDICSNIDSHEFRDRFVAGHPIAGTEFSGPSAALPDLFSGKKMIFCDIEKSNERAKTIALQLFSSLGMQLLYMTSEEHDKHLAYVSHLSHVSSFALSLTALEIEKNDEQILNLSGSGFASTVRLAKSNPDTWTSIFLSNKRNLLIAVEEYQNQLQRIKDALIESSDESLKELITDAGKIRKILK</sequence>
<dbReference type="InterPro" id="IPR050812">
    <property type="entry name" value="Preph/Arog_dehydrog"/>
</dbReference>
<protein>
    <submittedName>
        <fullName evidence="4">Prephenate dehydrogenase</fullName>
        <ecNumber evidence="4">1.3.1.12</ecNumber>
    </submittedName>
</protein>
<dbReference type="GO" id="GO:0006571">
    <property type="term" value="P:tyrosine biosynthetic process"/>
    <property type="evidence" value="ECO:0007669"/>
    <property type="project" value="InterPro"/>
</dbReference>
<comment type="caution">
    <text evidence="4">The sequence shown here is derived from an EMBL/GenBank/DDBJ whole genome shotgun (WGS) entry which is preliminary data.</text>
</comment>
<dbReference type="Gene3D" id="1.10.3660.10">
    <property type="entry name" value="6-phosphogluconate dehydrogenase C-terminal like domain"/>
    <property type="match status" value="1"/>
</dbReference>
<gene>
    <name evidence="4" type="ORF">HH304_16580</name>
</gene>
<dbReference type="Pfam" id="PF20463">
    <property type="entry name" value="PDH_C"/>
    <property type="match status" value="1"/>
</dbReference>